<keyword evidence="2" id="KW-1185">Reference proteome</keyword>
<name>A0A7X8SRI4_9BACT</name>
<reference evidence="1 2" key="1">
    <citation type="submission" date="2020-04" db="EMBL/GenBank/DDBJ databases">
        <title>Flammeovirga sp. SR4, a novel species isolated from seawater.</title>
        <authorList>
            <person name="Wang X."/>
        </authorList>
    </citation>
    <scope>NUCLEOTIDE SEQUENCE [LARGE SCALE GENOMIC DNA]</scope>
    <source>
        <strain evidence="1 2">SR4</strain>
    </source>
</reference>
<accession>A0A7X8SRI4</accession>
<dbReference type="EMBL" id="JABAIL010000016">
    <property type="protein sequence ID" value="NLR94944.1"/>
    <property type="molecule type" value="Genomic_DNA"/>
</dbReference>
<sequence>MKKVSFNISPPVPCTEEQFREWIEYNLGAIASISLDNPLSDFELEVTNYLQIEID</sequence>
<evidence type="ECO:0000313" key="2">
    <source>
        <dbReference type="Proteomes" id="UP000585050"/>
    </source>
</evidence>
<gene>
    <name evidence="1" type="ORF">HGP29_27305</name>
</gene>
<evidence type="ECO:0000313" key="1">
    <source>
        <dbReference type="EMBL" id="NLR94944.1"/>
    </source>
</evidence>
<organism evidence="1 2">
    <name type="scientific">Flammeovirga agarivorans</name>
    <dbReference type="NCBI Taxonomy" id="2726742"/>
    <lineage>
        <taxon>Bacteria</taxon>
        <taxon>Pseudomonadati</taxon>
        <taxon>Bacteroidota</taxon>
        <taxon>Cytophagia</taxon>
        <taxon>Cytophagales</taxon>
        <taxon>Flammeovirgaceae</taxon>
        <taxon>Flammeovirga</taxon>
    </lineage>
</organism>
<protein>
    <submittedName>
        <fullName evidence="1">Uncharacterized protein</fullName>
    </submittedName>
</protein>
<dbReference type="RefSeq" id="WP_168885653.1">
    <property type="nucleotide sequence ID" value="NZ_JABAIL010000016.1"/>
</dbReference>
<comment type="caution">
    <text evidence="1">The sequence shown here is derived from an EMBL/GenBank/DDBJ whole genome shotgun (WGS) entry which is preliminary data.</text>
</comment>
<proteinExistence type="predicted"/>
<dbReference type="AlphaFoldDB" id="A0A7X8SRI4"/>
<dbReference type="Proteomes" id="UP000585050">
    <property type="component" value="Unassembled WGS sequence"/>
</dbReference>